<gene>
    <name evidence="1" type="ORF">R1sor_016154</name>
</gene>
<name>A0ABD3HHN9_9MARC</name>
<proteinExistence type="predicted"/>
<protein>
    <recommendedName>
        <fullName evidence="3">Transposase</fullName>
    </recommendedName>
</protein>
<dbReference type="InterPro" id="IPR004242">
    <property type="entry name" value="Transposase_21"/>
</dbReference>
<evidence type="ECO:0000313" key="1">
    <source>
        <dbReference type="EMBL" id="KAL3689845.1"/>
    </source>
</evidence>
<dbReference type="AlphaFoldDB" id="A0ABD3HHN9"/>
<evidence type="ECO:0000313" key="2">
    <source>
        <dbReference type="Proteomes" id="UP001633002"/>
    </source>
</evidence>
<keyword evidence="2" id="KW-1185">Reference proteome</keyword>
<reference evidence="1 2" key="1">
    <citation type="submission" date="2024-09" db="EMBL/GenBank/DDBJ databases">
        <title>Chromosome-scale assembly of Riccia sorocarpa.</title>
        <authorList>
            <person name="Paukszto L."/>
        </authorList>
    </citation>
    <scope>NUCLEOTIDE SEQUENCE [LARGE SCALE GENOMIC DNA]</scope>
    <source>
        <strain evidence="1">LP-2024</strain>
        <tissue evidence="1">Aerial parts of the thallus</tissue>
    </source>
</reference>
<dbReference type="PANTHER" id="PTHR10775">
    <property type="entry name" value="OS08G0208400 PROTEIN"/>
    <property type="match status" value="1"/>
</dbReference>
<organism evidence="1 2">
    <name type="scientific">Riccia sorocarpa</name>
    <dbReference type="NCBI Taxonomy" id="122646"/>
    <lineage>
        <taxon>Eukaryota</taxon>
        <taxon>Viridiplantae</taxon>
        <taxon>Streptophyta</taxon>
        <taxon>Embryophyta</taxon>
        <taxon>Marchantiophyta</taxon>
        <taxon>Marchantiopsida</taxon>
        <taxon>Marchantiidae</taxon>
        <taxon>Marchantiales</taxon>
        <taxon>Ricciaceae</taxon>
        <taxon>Riccia</taxon>
    </lineage>
</organism>
<dbReference type="PANTHER" id="PTHR10775:SF185">
    <property type="entry name" value="OS08G0208400 PROTEIN"/>
    <property type="match status" value="1"/>
</dbReference>
<dbReference type="Pfam" id="PF02992">
    <property type="entry name" value="Transposase_21"/>
    <property type="match status" value="1"/>
</dbReference>
<dbReference type="Proteomes" id="UP001633002">
    <property type="component" value="Unassembled WGS sequence"/>
</dbReference>
<dbReference type="EMBL" id="JBJQOH010000004">
    <property type="protein sequence ID" value="KAL3689845.1"/>
    <property type="molecule type" value="Genomic_DNA"/>
</dbReference>
<comment type="caution">
    <text evidence="1">The sequence shown here is derived from an EMBL/GenBank/DDBJ whole genome shotgun (WGS) entry which is preliminary data.</text>
</comment>
<evidence type="ECO:0008006" key="3">
    <source>
        <dbReference type="Google" id="ProtNLM"/>
    </source>
</evidence>
<accession>A0ABD3HHN9</accession>
<sequence length="373" mass="42422">MRTVGDSPAMHHVEATYESMRDNPRAIRLGLATVTDGFSPLGLSRKSYSIWPVMVINYNIPPWLATKKDHMMLSLIIPGPKKPSTMDVYLEPLVEELKLLWDGVRAYDTSTRCPREDRWFQLHAICMWTIHDSPGLGFISGLAVSGTRGCPTCGPHLEAQYSTPLRSTYYLGHEKYLPLDHPLRDNCTDPIPPYMSMIDYCVLEARIQAGEIPRVASGLNRLSILLELPYWDGLLIQHLGDAMHEEGNVVKTLLQHIWGKVDTLNHRHACVEFARGTWGKGLKTHDFHKLIQDIIPIVMVDLGNDNLRKAIWALSKLLRWVCNKEIRLDEVDAMHECRASTHDVAVVQGDLPYFGKMEQILKIYFGSTKFRLL</sequence>